<evidence type="ECO:0000313" key="3">
    <source>
        <dbReference type="Proteomes" id="UP000199470"/>
    </source>
</evidence>
<feature type="transmembrane region" description="Helical" evidence="1">
    <location>
        <begin position="120"/>
        <end position="137"/>
    </location>
</feature>
<feature type="transmembrane region" description="Helical" evidence="1">
    <location>
        <begin position="9"/>
        <end position="30"/>
    </location>
</feature>
<feature type="transmembrane region" description="Helical" evidence="1">
    <location>
        <begin position="50"/>
        <end position="73"/>
    </location>
</feature>
<sequence>MNEQPKQTALLTGAAISLFGAVIHWISPLLGPDWYAWLRAPKFVVESARAGTWLAPTCAALIGGLMFICALYAWSGMGRMARLPLPRTALVVIAAVGLLRGLALLPYAWNVPQLLDTFDVVGSLVWFVAGLGFAVGARQNWAGPARPARQAT</sequence>
<dbReference type="Proteomes" id="UP000199470">
    <property type="component" value="Unassembled WGS sequence"/>
</dbReference>
<dbReference type="RefSeq" id="WP_093382356.1">
    <property type="nucleotide sequence ID" value="NZ_FOTW01000004.1"/>
</dbReference>
<keyword evidence="1" id="KW-0472">Membrane</keyword>
<keyword evidence="1" id="KW-1133">Transmembrane helix</keyword>
<evidence type="ECO:0000313" key="2">
    <source>
        <dbReference type="EMBL" id="SFL44595.1"/>
    </source>
</evidence>
<evidence type="ECO:0008006" key="4">
    <source>
        <dbReference type="Google" id="ProtNLM"/>
    </source>
</evidence>
<reference evidence="2 3" key="1">
    <citation type="submission" date="2016-10" db="EMBL/GenBank/DDBJ databases">
        <authorList>
            <person name="de Groot N.N."/>
        </authorList>
    </citation>
    <scope>NUCLEOTIDE SEQUENCE [LARGE SCALE GENOMIC DNA]</scope>
    <source>
        <strain evidence="2 3">ATCC 43154</strain>
    </source>
</reference>
<dbReference type="EMBL" id="FOTW01000004">
    <property type="protein sequence ID" value="SFL44595.1"/>
    <property type="molecule type" value="Genomic_DNA"/>
</dbReference>
<dbReference type="AlphaFoldDB" id="A0A1I4HR02"/>
<keyword evidence="3" id="KW-1185">Reference proteome</keyword>
<dbReference type="OrthoDB" id="8776813at2"/>
<feature type="transmembrane region" description="Helical" evidence="1">
    <location>
        <begin position="85"/>
        <end position="108"/>
    </location>
</feature>
<keyword evidence="1" id="KW-0812">Transmembrane</keyword>
<evidence type="ECO:0000256" key="1">
    <source>
        <dbReference type="SAM" id="Phobius"/>
    </source>
</evidence>
<accession>A0A1I4HR02</accession>
<name>A0A1I4HR02_9BURK</name>
<gene>
    <name evidence="2" type="ORF">SAMN02982985_00175</name>
</gene>
<organism evidence="2 3">
    <name type="scientific">Rugamonas rubra</name>
    <dbReference type="NCBI Taxonomy" id="758825"/>
    <lineage>
        <taxon>Bacteria</taxon>
        <taxon>Pseudomonadati</taxon>
        <taxon>Pseudomonadota</taxon>
        <taxon>Betaproteobacteria</taxon>
        <taxon>Burkholderiales</taxon>
        <taxon>Oxalobacteraceae</taxon>
        <taxon>Telluria group</taxon>
        <taxon>Rugamonas</taxon>
    </lineage>
</organism>
<proteinExistence type="predicted"/>
<protein>
    <recommendedName>
        <fullName evidence="4">DUF3995 domain-containing protein</fullName>
    </recommendedName>
</protein>